<protein>
    <submittedName>
        <fullName evidence="2">YHS domain-containing (Seleno)protein</fullName>
    </submittedName>
</protein>
<evidence type="ECO:0000313" key="2">
    <source>
        <dbReference type="EMBL" id="MDQ8209084.1"/>
    </source>
</evidence>
<dbReference type="RefSeq" id="WP_308951874.1">
    <property type="nucleotide sequence ID" value="NZ_JARXHW010000051.1"/>
</dbReference>
<keyword evidence="3" id="KW-1185">Reference proteome</keyword>
<evidence type="ECO:0000256" key="1">
    <source>
        <dbReference type="SAM" id="SignalP"/>
    </source>
</evidence>
<evidence type="ECO:0000313" key="3">
    <source>
        <dbReference type="Proteomes" id="UP001225316"/>
    </source>
</evidence>
<feature type="signal peptide" evidence="1">
    <location>
        <begin position="1"/>
        <end position="23"/>
    </location>
</feature>
<name>A0ABU1AY41_9BACT</name>
<keyword evidence="1" id="KW-0732">Signal</keyword>
<accession>A0ABU1AY41</accession>
<reference evidence="2 3" key="1">
    <citation type="submission" date="2023-04" db="EMBL/GenBank/DDBJ databases">
        <title>A novel bacteria isolated from coastal sediment.</title>
        <authorList>
            <person name="Liu X.-J."/>
            <person name="Du Z.-J."/>
        </authorList>
    </citation>
    <scope>NUCLEOTIDE SEQUENCE [LARGE SCALE GENOMIC DNA]</scope>
    <source>
        <strain evidence="2 3">SDUM461003</strain>
    </source>
</reference>
<feature type="chain" id="PRO_5047375186" evidence="1">
    <location>
        <begin position="24"/>
        <end position="145"/>
    </location>
</feature>
<sequence length="145" mass="16080">MKSIRHIINISILIFASALTASAIDADQYDLPAVGGYDLVSYHQESGPIRGTGFQAAQHEGVTYLFANEANKAAFEANPEKYLPAYNGYCAYGLALGKKFNSNPTVYEFIDGTPYLKLDSDIQKEWAKDIQGNIRKADKNWKSIH</sequence>
<proteinExistence type="predicted"/>
<dbReference type="Proteomes" id="UP001225316">
    <property type="component" value="Unassembled WGS sequence"/>
</dbReference>
<gene>
    <name evidence="2" type="ORF">QEH52_16280</name>
</gene>
<dbReference type="NCBIfam" id="NF041384">
    <property type="entry name" value="YHS_seleno_dom"/>
    <property type="match status" value="1"/>
</dbReference>
<comment type="caution">
    <text evidence="2">The sequence shown here is derived from an EMBL/GenBank/DDBJ whole genome shotgun (WGS) entry which is preliminary data.</text>
</comment>
<dbReference type="EMBL" id="JARXHW010000051">
    <property type="protein sequence ID" value="MDQ8209084.1"/>
    <property type="molecule type" value="Genomic_DNA"/>
</dbReference>
<organism evidence="2 3">
    <name type="scientific">Thalassobacterium maritimum</name>
    <dbReference type="NCBI Taxonomy" id="3041265"/>
    <lineage>
        <taxon>Bacteria</taxon>
        <taxon>Pseudomonadati</taxon>
        <taxon>Verrucomicrobiota</taxon>
        <taxon>Opitutia</taxon>
        <taxon>Puniceicoccales</taxon>
        <taxon>Coraliomargaritaceae</taxon>
        <taxon>Thalassobacterium</taxon>
    </lineage>
</organism>